<evidence type="ECO:0000259" key="4">
    <source>
        <dbReference type="Pfam" id="PF07859"/>
    </source>
</evidence>
<evidence type="ECO:0000256" key="2">
    <source>
        <dbReference type="SAM" id="Coils"/>
    </source>
</evidence>
<dbReference type="InterPro" id="IPR013094">
    <property type="entry name" value="AB_hydrolase_3"/>
</dbReference>
<reference evidence="5" key="1">
    <citation type="submission" date="2021-01" db="EMBL/GenBank/DDBJ databases">
        <authorList>
            <person name="Corre E."/>
            <person name="Pelletier E."/>
            <person name="Niang G."/>
            <person name="Scheremetjew M."/>
            <person name="Finn R."/>
            <person name="Kale V."/>
            <person name="Holt S."/>
            <person name="Cochrane G."/>
            <person name="Meng A."/>
            <person name="Brown T."/>
            <person name="Cohen L."/>
        </authorList>
    </citation>
    <scope>NUCLEOTIDE SEQUENCE</scope>
    <source>
        <strain evidence="5">Pbaha01</strain>
    </source>
</reference>
<proteinExistence type="predicted"/>
<dbReference type="PANTHER" id="PTHR48081:SF8">
    <property type="entry name" value="ALPHA_BETA HYDROLASE FOLD-3 DOMAIN-CONTAINING PROTEIN-RELATED"/>
    <property type="match status" value="1"/>
</dbReference>
<accession>A0A7S0AAX8</accession>
<feature type="compositionally biased region" description="Low complexity" evidence="3">
    <location>
        <begin position="385"/>
        <end position="396"/>
    </location>
</feature>
<feature type="domain" description="Alpha/beta hydrolase fold-3" evidence="4">
    <location>
        <begin position="173"/>
        <end position="324"/>
    </location>
</feature>
<dbReference type="InterPro" id="IPR029058">
    <property type="entry name" value="AB_hydrolase_fold"/>
</dbReference>
<feature type="coiled-coil region" evidence="2">
    <location>
        <begin position="18"/>
        <end position="66"/>
    </location>
</feature>
<feature type="domain" description="Alpha/beta hydrolase fold-3" evidence="4">
    <location>
        <begin position="439"/>
        <end position="500"/>
    </location>
</feature>
<organism evidence="5">
    <name type="scientific">Pyrodinium bahamense</name>
    <dbReference type="NCBI Taxonomy" id="73915"/>
    <lineage>
        <taxon>Eukaryota</taxon>
        <taxon>Sar</taxon>
        <taxon>Alveolata</taxon>
        <taxon>Dinophyceae</taxon>
        <taxon>Gonyaulacales</taxon>
        <taxon>Pyrocystaceae</taxon>
        <taxon>Pyrodinium</taxon>
    </lineage>
</organism>
<feature type="compositionally biased region" description="Low complexity" evidence="3">
    <location>
        <begin position="326"/>
        <end position="360"/>
    </location>
</feature>
<evidence type="ECO:0000313" key="5">
    <source>
        <dbReference type="EMBL" id="CAD8357824.1"/>
    </source>
</evidence>
<keyword evidence="1" id="KW-0378">Hydrolase</keyword>
<dbReference type="SUPFAM" id="SSF53474">
    <property type="entry name" value="alpha/beta-Hydrolases"/>
    <property type="match status" value="1"/>
</dbReference>
<dbReference type="GO" id="GO:0016787">
    <property type="term" value="F:hydrolase activity"/>
    <property type="evidence" value="ECO:0007669"/>
    <property type="project" value="UniProtKB-KW"/>
</dbReference>
<evidence type="ECO:0000256" key="1">
    <source>
        <dbReference type="ARBA" id="ARBA00022801"/>
    </source>
</evidence>
<protein>
    <recommendedName>
        <fullName evidence="4">Alpha/beta hydrolase fold-3 domain-containing protein</fullName>
    </recommendedName>
</protein>
<sequence length="526" mass="56841">MGDIMDQKGYYEALVTSFEDLQQKRDIKSEEVRELEKEEYELKQALQEWMNRLWELEQSLNEKKQERDTCTGFIEDLEAGGPRAKAAMLRLSRVSMTPEERADVLREDLRNSIFDDDDPVSPKLGSSSKMHQQAVQANDMQASLPNRRTLTLRCYSGAVPGSAAASTHALPVVVYFHGEGYVAGDLETHDWVCRSIAAMARVTVVAVDYRRAPEDKFPAAFDDCYDAIRWVARGGLGAAPPRIGVAGDCAGAGLAAACCLHARDDADGPKISLQILFYPWLDLRPDAPALTAESEDGGLFQDSLFWYRHLYSPKRPPVTMDPEAPSSPDSSLGSPPRSAASSKLSSLRPRASLPASRLPSKLPQASPPESRGSSRQPTSRPPSMPGSMAPPSLPGSKHAASRLGSARSGLPGEASGSDAACIKEEQEELLEDGCAPWFMDHRASPVLAPSLADLPRAFIAYAEDDPLSVDAITFAERLVEEAGQEAVHTLHLQGPLGHGFVKLPRSPEARSAISAAAAFAAAALRG</sequence>
<dbReference type="AlphaFoldDB" id="A0A7S0AAX8"/>
<feature type="region of interest" description="Disordered" evidence="3">
    <location>
        <begin position="316"/>
        <end position="418"/>
    </location>
</feature>
<evidence type="ECO:0000256" key="3">
    <source>
        <dbReference type="SAM" id="MobiDB-lite"/>
    </source>
</evidence>
<gene>
    <name evidence="5" type="ORF">PBAH0796_LOCUS13191</name>
</gene>
<dbReference type="EMBL" id="HBEG01021785">
    <property type="protein sequence ID" value="CAD8357824.1"/>
    <property type="molecule type" value="Transcribed_RNA"/>
</dbReference>
<dbReference type="PANTHER" id="PTHR48081">
    <property type="entry name" value="AB HYDROLASE SUPERFAMILY PROTEIN C4A8.06C"/>
    <property type="match status" value="1"/>
</dbReference>
<dbReference type="Gene3D" id="3.40.50.1820">
    <property type="entry name" value="alpha/beta hydrolase"/>
    <property type="match status" value="2"/>
</dbReference>
<keyword evidence="2" id="KW-0175">Coiled coil</keyword>
<dbReference type="Pfam" id="PF07859">
    <property type="entry name" value="Abhydrolase_3"/>
    <property type="match status" value="2"/>
</dbReference>
<dbReference type="InterPro" id="IPR050300">
    <property type="entry name" value="GDXG_lipolytic_enzyme"/>
</dbReference>
<name>A0A7S0AAX8_9DINO</name>